<reference evidence="2" key="1">
    <citation type="submission" date="2022-11" db="UniProtKB">
        <authorList>
            <consortium name="WormBaseParasite"/>
        </authorList>
    </citation>
    <scope>IDENTIFICATION</scope>
</reference>
<sequence>MIGAAIHERMGTANDTMQKNFKNKKSIVKAFCTPFGQHNALSEFILIGLCNRPEQNKLDSELNKTNELIKCQNAHPELPIVLLNVLLNDTAGVIQRPKGTQSPFGFNARPTGQTQAGGPQIKGHIFGNLPPLTSAQVT</sequence>
<dbReference type="AlphaFoldDB" id="A0A915JEQ3"/>
<evidence type="ECO:0000313" key="2">
    <source>
        <dbReference type="WBParaSite" id="nRc.2.0.1.t25000-RA"/>
    </source>
</evidence>
<dbReference type="Proteomes" id="UP000887565">
    <property type="component" value="Unplaced"/>
</dbReference>
<name>A0A915JEQ3_ROMCU</name>
<proteinExistence type="predicted"/>
<organism evidence="1 2">
    <name type="scientific">Romanomermis culicivorax</name>
    <name type="common">Nematode worm</name>
    <dbReference type="NCBI Taxonomy" id="13658"/>
    <lineage>
        <taxon>Eukaryota</taxon>
        <taxon>Metazoa</taxon>
        <taxon>Ecdysozoa</taxon>
        <taxon>Nematoda</taxon>
        <taxon>Enoplea</taxon>
        <taxon>Dorylaimia</taxon>
        <taxon>Mermithida</taxon>
        <taxon>Mermithoidea</taxon>
        <taxon>Mermithidae</taxon>
        <taxon>Romanomermis</taxon>
    </lineage>
</organism>
<evidence type="ECO:0000313" key="1">
    <source>
        <dbReference type="Proteomes" id="UP000887565"/>
    </source>
</evidence>
<keyword evidence="1" id="KW-1185">Reference proteome</keyword>
<accession>A0A915JEQ3</accession>
<protein>
    <submittedName>
        <fullName evidence="2">Uncharacterized protein</fullName>
    </submittedName>
</protein>
<dbReference type="WBParaSite" id="nRc.2.0.1.t25000-RA">
    <property type="protein sequence ID" value="nRc.2.0.1.t25000-RA"/>
    <property type="gene ID" value="nRc.2.0.1.g25000"/>
</dbReference>